<dbReference type="EMBL" id="DF973409">
    <property type="protein sequence ID" value="GAU29883.1"/>
    <property type="molecule type" value="Genomic_DNA"/>
</dbReference>
<protein>
    <recommendedName>
        <fullName evidence="4">Secreted protein</fullName>
    </recommendedName>
</protein>
<accession>A0A2Z6MJ87</accession>
<name>A0A2Z6MJ87_TRISU</name>
<dbReference type="Proteomes" id="UP000242715">
    <property type="component" value="Unassembled WGS sequence"/>
</dbReference>
<keyword evidence="1" id="KW-0732">Signal</keyword>
<reference evidence="3" key="1">
    <citation type="journal article" date="2017" name="Front. Plant Sci.">
        <title>Climate Clever Clovers: New Paradigm to Reduce the Environmental Footprint of Ruminants by Breeding Low Methanogenic Forages Utilizing Haplotype Variation.</title>
        <authorList>
            <person name="Kaur P."/>
            <person name="Appels R."/>
            <person name="Bayer P.E."/>
            <person name="Keeble-Gagnere G."/>
            <person name="Wang J."/>
            <person name="Hirakawa H."/>
            <person name="Shirasawa K."/>
            <person name="Vercoe P."/>
            <person name="Stefanova K."/>
            <person name="Durmic Z."/>
            <person name="Nichols P."/>
            <person name="Revell C."/>
            <person name="Isobe S.N."/>
            <person name="Edwards D."/>
            <person name="Erskine W."/>
        </authorList>
    </citation>
    <scope>NUCLEOTIDE SEQUENCE [LARGE SCALE GENOMIC DNA]</scope>
    <source>
        <strain evidence="3">cv. Daliak</strain>
    </source>
</reference>
<evidence type="ECO:0000313" key="2">
    <source>
        <dbReference type="EMBL" id="GAU29883.1"/>
    </source>
</evidence>
<gene>
    <name evidence="2" type="ORF">TSUD_379730</name>
</gene>
<feature type="signal peptide" evidence="1">
    <location>
        <begin position="1"/>
        <end position="21"/>
    </location>
</feature>
<organism evidence="2 3">
    <name type="scientific">Trifolium subterraneum</name>
    <name type="common">Subterranean clover</name>
    <dbReference type="NCBI Taxonomy" id="3900"/>
    <lineage>
        <taxon>Eukaryota</taxon>
        <taxon>Viridiplantae</taxon>
        <taxon>Streptophyta</taxon>
        <taxon>Embryophyta</taxon>
        <taxon>Tracheophyta</taxon>
        <taxon>Spermatophyta</taxon>
        <taxon>Magnoliopsida</taxon>
        <taxon>eudicotyledons</taxon>
        <taxon>Gunneridae</taxon>
        <taxon>Pentapetalae</taxon>
        <taxon>rosids</taxon>
        <taxon>fabids</taxon>
        <taxon>Fabales</taxon>
        <taxon>Fabaceae</taxon>
        <taxon>Papilionoideae</taxon>
        <taxon>50 kb inversion clade</taxon>
        <taxon>NPAAA clade</taxon>
        <taxon>Hologalegina</taxon>
        <taxon>IRL clade</taxon>
        <taxon>Trifolieae</taxon>
        <taxon>Trifolium</taxon>
    </lineage>
</organism>
<keyword evidence="3" id="KW-1185">Reference proteome</keyword>
<evidence type="ECO:0008006" key="4">
    <source>
        <dbReference type="Google" id="ProtNLM"/>
    </source>
</evidence>
<feature type="chain" id="PRO_5016270104" description="Secreted protein" evidence="1">
    <location>
        <begin position="22"/>
        <end position="62"/>
    </location>
</feature>
<evidence type="ECO:0000256" key="1">
    <source>
        <dbReference type="SAM" id="SignalP"/>
    </source>
</evidence>
<evidence type="ECO:0000313" key="3">
    <source>
        <dbReference type="Proteomes" id="UP000242715"/>
    </source>
</evidence>
<dbReference type="AlphaFoldDB" id="A0A2Z6MJ87"/>
<sequence length="62" mass="7027">MRSIYFFTTALIIFLRFGSDSLLITCTLNQTLDTDNYITEASGCRGKWQKQYLASGVQSPQL</sequence>
<proteinExistence type="predicted"/>